<gene>
    <name evidence="1" type="ORF">Spa2297_09170</name>
</gene>
<sequence>MPEITVEDLNEIDDCTCIEFCDEDPKTACGLSGAPHVHPETPGFPGVTGPCPVHPGRPGDH</sequence>
<dbReference type="RefSeq" id="WP_064727544.1">
    <property type="nucleotide sequence ID" value="NZ_BMRX01000006.1"/>
</dbReference>
<dbReference type="AlphaFoldDB" id="A0A191UWW8"/>
<organism evidence="1 2">
    <name type="scientific">Streptomyces parvulus</name>
    <dbReference type="NCBI Taxonomy" id="146923"/>
    <lineage>
        <taxon>Bacteria</taxon>
        <taxon>Bacillati</taxon>
        <taxon>Actinomycetota</taxon>
        <taxon>Actinomycetes</taxon>
        <taxon>Kitasatosporales</taxon>
        <taxon>Streptomycetaceae</taxon>
        <taxon>Streptomyces</taxon>
    </lineage>
</organism>
<protein>
    <submittedName>
        <fullName evidence="1">Uncharacterized protein</fullName>
    </submittedName>
</protein>
<evidence type="ECO:0000313" key="1">
    <source>
        <dbReference type="EMBL" id="ANJ07160.1"/>
    </source>
</evidence>
<accession>A0A191UWW8</accession>
<dbReference type="GeneID" id="91305059"/>
<dbReference type="KEGG" id="spav:Spa2297_09170"/>
<name>A0A191UWW8_9ACTN</name>
<dbReference type="EMBL" id="CP015866">
    <property type="protein sequence ID" value="ANJ07160.1"/>
    <property type="molecule type" value="Genomic_DNA"/>
</dbReference>
<dbReference type="Proteomes" id="UP000078468">
    <property type="component" value="Chromosome"/>
</dbReference>
<proteinExistence type="predicted"/>
<reference evidence="1 2" key="1">
    <citation type="submission" date="2016-05" db="EMBL/GenBank/DDBJ databases">
        <title>Non-Contiguous Finished Genome Sequence of Streptomyces parvulus 2297 Integrated Site-Specifically with Actinophage R4.</title>
        <authorList>
            <person name="Nishizawa T."/>
            <person name="Miura T."/>
            <person name="Harada C."/>
            <person name="Guo Y."/>
            <person name="Narisawa K."/>
            <person name="Ohta H."/>
            <person name="Takahashi H."/>
            <person name="Shirai M."/>
        </authorList>
    </citation>
    <scope>NUCLEOTIDE SEQUENCE [LARGE SCALE GENOMIC DNA]</scope>
    <source>
        <strain evidence="1 2">2297</strain>
    </source>
</reference>
<evidence type="ECO:0000313" key="2">
    <source>
        <dbReference type="Proteomes" id="UP000078468"/>
    </source>
</evidence>